<dbReference type="RefSeq" id="WP_130855322.1">
    <property type="nucleotide sequence ID" value="NZ_JBHLWO010000002.1"/>
</dbReference>
<dbReference type="Pfam" id="PF12893">
    <property type="entry name" value="Lumazine_bd_2"/>
    <property type="match status" value="1"/>
</dbReference>
<sequence length="144" mass="16407">MKTFITSIIAAIVLTGTVAFSATPKPAKRSNIAAINQTLDRYSDAVTNGQLTNIEQLFSEQFHQRIVQRKKGNSFNKKQLVSFLKNQRNVQQNCETDYSILEENDGVTIAKIEMKYKEFSRIDYVTISQTDQGYQINQVISTFE</sequence>
<dbReference type="InterPro" id="IPR032710">
    <property type="entry name" value="NTF2-like_dom_sf"/>
</dbReference>
<dbReference type="SUPFAM" id="SSF54427">
    <property type="entry name" value="NTF2-like"/>
    <property type="match status" value="1"/>
</dbReference>
<dbReference type="InterPro" id="IPR039437">
    <property type="entry name" value="FrzH/put_lumazine-bd"/>
</dbReference>
<keyword evidence="1" id="KW-0732">Signal</keyword>
<evidence type="ECO:0000256" key="1">
    <source>
        <dbReference type="SAM" id="SignalP"/>
    </source>
</evidence>
<gene>
    <name evidence="2" type="ORF">ACFFI0_17340</name>
</gene>
<accession>A0ABV6HN69</accession>
<organism evidence="2 3">
    <name type="scientific">Olivibacter oleidegradans</name>
    <dbReference type="NCBI Taxonomy" id="760123"/>
    <lineage>
        <taxon>Bacteria</taxon>
        <taxon>Pseudomonadati</taxon>
        <taxon>Bacteroidota</taxon>
        <taxon>Sphingobacteriia</taxon>
        <taxon>Sphingobacteriales</taxon>
        <taxon>Sphingobacteriaceae</taxon>
        <taxon>Olivibacter</taxon>
    </lineage>
</organism>
<dbReference type="Gene3D" id="3.10.450.50">
    <property type="match status" value="1"/>
</dbReference>
<proteinExistence type="predicted"/>
<keyword evidence="3" id="KW-1185">Reference proteome</keyword>
<dbReference type="EMBL" id="JBHLWO010000002">
    <property type="protein sequence ID" value="MFC0320092.1"/>
    <property type="molecule type" value="Genomic_DNA"/>
</dbReference>
<evidence type="ECO:0000313" key="3">
    <source>
        <dbReference type="Proteomes" id="UP001589774"/>
    </source>
</evidence>
<feature type="chain" id="PRO_5047459557" evidence="1">
    <location>
        <begin position="22"/>
        <end position="144"/>
    </location>
</feature>
<evidence type="ECO:0000313" key="2">
    <source>
        <dbReference type="EMBL" id="MFC0320092.1"/>
    </source>
</evidence>
<feature type="signal peptide" evidence="1">
    <location>
        <begin position="1"/>
        <end position="21"/>
    </location>
</feature>
<protein>
    <submittedName>
        <fullName evidence="2">Nuclear transport factor 2 family protein</fullName>
    </submittedName>
</protein>
<comment type="caution">
    <text evidence="2">The sequence shown here is derived from an EMBL/GenBank/DDBJ whole genome shotgun (WGS) entry which is preliminary data.</text>
</comment>
<reference evidence="2 3" key="1">
    <citation type="submission" date="2024-09" db="EMBL/GenBank/DDBJ databases">
        <authorList>
            <person name="Sun Q."/>
            <person name="Mori K."/>
        </authorList>
    </citation>
    <scope>NUCLEOTIDE SEQUENCE [LARGE SCALE GENOMIC DNA]</scope>
    <source>
        <strain evidence="2 3">CCM 7765</strain>
    </source>
</reference>
<name>A0ABV6HN69_9SPHI</name>
<dbReference type="Proteomes" id="UP001589774">
    <property type="component" value="Unassembled WGS sequence"/>
</dbReference>